<feature type="region of interest" description="Disordered" evidence="3">
    <location>
        <begin position="54"/>
        <end position="81"/>
    </location>
</feature>
<keyword evidence="5" id="KW-1185">Reference proteome</keyword>
<dbReference type="Pfam" id="PF13174">
    <property type="entry name" value="TPR_6"/>
    <property type="match status" value="2"/>
</dbReference>
<protein>
    <recommendedName>
        <fullName evidence="1">Cell division coordinator CpoB</fullName>
    </recommendedName>
</protein>
<dbReference type="InterPro" id="IPR014162">
    <property type="entry name" value="CpoB_C"/>
</dbReference>
<feature type="region of interest" description="Disordered" evidence="3">
    <location>
        <begin position="130"/>
        <end position="226"/>
    </location>
</feature>
<dbReference type="InterPro" id="IPR019734">
    <property type="entry name" value="TPR_rpt"/>
</dbReference>
<reference evidence="4 5" key="1">
    <citation type="submission" date="2019-07" db="EMBL/GenBank/DDBJ databases">
        <title>Genome sequencing for Ferrovibrio sp. K5.</title>
        <authorList>
            <person name="Park S.-J."/>
        </authorList>
    </citation>
    <scope>NUCLEOTIDE SEQUENCE [LARGE SCALE GENOMIC DNA]</scope>
    <source>
        <strain evidence="4 5">K5</strain>
    </source>
</reference>
<sequence length="352" mass="37496" precursor="true">MSAPLVARLSVVLLLAATALPVAFTTAWAQDAQTIDRINRLERDLQTLQRQVYRGGTPPASAPSSGGGSLTDTSSDGSSAANRLNSRIDELENQIRQMTGRFEEVEFASSQANRRIDKLVEDVDFRLNQLERGGQPPAGQPQQGSVEQVKPTAQQQGVPAPGTPVARGSTSATPGQAPSREGVLGSVPVDAQGRPLPATNNAQQQNQQTARATAPASGRGKLPAGTPQERYNYAYKLLVQSDYADAESAFREFVSAHGQDALAGNAQYWLGETYYVRGQYEPAAQAFLQGYQGYPKSAKAPDSLLKLGMSLSAMKKNPEACAALGQLGKEFASAPPHVKDAATRERTKIGCK</sequence>
<dbReference type="OrthoDB" id="7185608at2"/>
<comment type="function">
    <text evidence="1">Mediates coordination of peptidoglycan synthesis and outer membrane constriction during cell division.</text>
</comment>
<dbReference type="InterPro" id="IPR011990">
    <property type="entry name" value="TPR-like_helical_dom_sf"/>
</dbReference>
<feature type="compositionally biased region" description="Low complexity" evidence="3">
    <location>
        <begin position="133"/>
        <end position="144"/>
    </location>
</feature>
<comment type="similarity">
    <text evidence="1">Belongs to the CpoB family.</text>
</comment>
<feature type="compositionally biased region" description="Low complexity" evidence="3">
    <location>
        <begin position="198"/>
        <end position="214"/>
    </location>
</feature>
<dbReference type="GO" id="GO:0030288">
    <property type="term" value="C:outer membrane-bounded periplasmic space"/>
    <property type="evidence" value="ECO:0007669"/>
    <property type="project" value="UniProtKB-UniRule"/>
</dbReference>
<evidence type="ECO:0000256" key="1">
    <source>
        <dbReference type="HAMAP-Rule" id="MF_02066"/>
    </source>
</evidence>
<keyword evidence="1" id="KW-0732">Signal</keyword>
<dbReference type="GO" id="GO:0043093">
    <property type="term" value="P:FtsZ-dependent cytokinesis"/>
    <property type="evidence" value="ECO:0007669"/>
    <property type="project" value="UniProtKB-UniRule"/>
</dbReference>
<feature type="coiled-coil region" evidence="1">
    <location>
        <begin position="81"/>
        <end position="108"/>
    </location>
</feature>
<feature type="repeat" description="TPR" evidence="2">
    <location>
        <begin position="264"/>
        <end position="297"/>
    </location>
</feature>
<evidence type="ECO:0000256" key="3">
    <source>
        <dbReference type="SAM" id="MobiDB-lite"/>
    </source>
</evidence>
<keyword evidence="1" id="KW-0574">Periplasm</keyword>
<evidence type="ECO:0000313" key="5">
    <source>
        <dbReference type="Proteomes" id="UP000317496"/>
    </source>
</evidence>
<proteinExistence type="inferred from homology"/>
<accession>A0A516GX77</accession>
<organism evidence="4 5">
    <name type="scientific">Ferrovibrio terrae</name>
    <dbReference type="NCBI Taxonomy" id="2594003"/>
    <lineage>
        <taxon>Bacteria</taxon>
        <taxon>Pseudomonadati</taxon>
        <taxon>Pseudomonadota</taxon>
        <taxon>Alphaproteobacteria</taxon>
        <taxon>Rhodospirillales</taxon>
        <taxon>Rhodospirillaceae</taxon>
        <taxon>Ferrovibrio</taxon>
    </lineage>
</organism>
<keyword evidence="1" id="KW-0175">Coiled coil</keyword>
<evidence type="ECO:0000256" key="2">
    <source>
        <dbReference type="PROSITE-ProRule" id="PRU00339"/>
    </source>
</evidence>
<dbReference type="RefSeq" id="WP_144067097.1">
    <property type="nucleotide sequence ID" value="NZ_CP041636.1"/>
</dbReference>
<dbReference type="AlphaFoldDB" id="A0A516GX77"/>
<evidence type="ECO:0000313" key="4">
    <source>
        <dbReference type="EMBL" id="QDO96116.1"/>
    </source>
</evidence>
<dbReference type="EMBL" id="CP041636">
    <property type="protein sequence ID" value="QDO96116.1"/>
    <property type="molecule type" value="Genomic_DNA"/>
</dbReference>
<keyword evidence="1" id="KW-0131">Cell cycle</keyword>
<dbReference type="PROSITE" id="PS50005">
    <property type="entry name" value="TPR"/>
    <property type="match status" value="1"/>
</dbReference>
<dbReference type="InterPro" id="IPR034706">
    <property type="entry name" value="CpoB"/>
</dbReference>
<gene>
    <name evidence="4" type="primary">ybgF</name>
    <name evidence="1" type="synonym">cpoB</name>
    <name evidence="4" type="ORF">FNB15_01945</name>
</gene>
<keyword evidence="1" id="KW-0132">Cell division</keyword>
<feature type="signal peptide" evidence="1">
    <location>
        <begin position="1"/>
        <end position="29"/>
    </location>
</feature>
<keyword evidence="2" id="KW-0802">TPR repeat</keyword>
<dbReference type="NCBIfam" id="TIGR02795">
    <property type="entry name" value="tol_pal_ybgF"/>
    <property type="match status" value="1"/>
</dbReference>
<dbReference type="HAMAP" id="MF_02066">
    <property type="entry name" value="CpoB"/>
    <property type="match status" value="1"/>
</dbReference>
<name>A0A516GX77_9PROT</name>
<feature type="chain" id="PRO_5022275717" description="Cell division coordinator CpoB" evidence="1">
    <location>
        <begin position="30"/>
        <end position="352"/>
    </location>
</feature>
<comment type="subcellular location">
    <subcellularLocation>
        <location evidence="1">Periplasm</location>
    </subcellularLocation>
</comment>
<dbReference type="KEGG" id="fer:FNB15_01945"/>
<dbReference type="Proteomes" id="UP000317496">
    <property type="component" value="Chromosome"/>
</dbReference>
<feature type="compositionally biased region" description="Low complexity" evidence="3">
    <location>
        <begin position="55"/>
        <end position="79"/>
    </location>
</feature>
<dbReference type="Gene3D" id="1.25.40.10">
    <property type="entry name" value="Tetratricopeptide repeat domain"/>
    <property type="match status" value="1"/>
</dbReference>
<dbReference type="SUPFAM" id="SSF48452">
    <property type="entry name" value="TPR-like"/>
    <property type="match status" value="1"/>
</dbReference>